<dbReference type="Proteomes" id="UP000509303">
    <property type="component" value="Chromosome"/>
</dbReference>
<protein>
    <submittedName>
        <fullName evidence="7">TetR/AcrR family transcriptional regulator</fullName>
    </submittedName>
</protein>
<dbReference type="InterPro" id="IPR039536">
    <property type="entry name" value="TetR_C_Proteobacteria"/>
</dbReference>
<evidence type="ECO:0000313" key="7">
    <source>
        <dbReference type="EMBL" id="QKW54762.1"/>
    </source>
</evidence>
<evidence type="ECO:0000256" key="1">
    <source>
        <dbReference type="ARBA" id="ARBA00023015"/>
    </source>
</evidence>
<dbReference type="EMBL" id="CP054929">
    <property type="protein sequence ID" value="QKW54762.1"/>
    <property type="molecule type" value="Genomic_DNA"/>
</dbReference>
<keyword evidence="8" id="KW-1185">Reference proteome</keyword>
<dbReference type="AlphaFoldDB" id="A0A7H8NJZ2"/>
<dbReference type="Pfam" id="PF14246">
    <property type="entry name" value="TetR_C_7"/>
    <property type="match status" value="1"/>
</dbReference>
<feature type="region of interest" description="Disordered" evidence="5">
    <location>
        <begin position="84"/>
        <end position="122"/>
    </location>
</feature>
<gene>
    <name evidence="7" type="ORF">HUT08_25460</name>
</gene>
<evidence type="ECO:0000256" key="3">
    <source>
        <dbReference type="ARBA" id="ARBA00023163"/>
    </source>
</evidence>
<dbReference type="Gene3D" id="1.10.357.10">
    <property type="entry name" value="Tetracycline Repressor, domain 2"/>
    <property type="match status" value="2"/>
</dbReference>
<evidence type="ECO:0000256" key="5">
    <source>
        <dbReference type="SAM" id="MobiDB-lite"/>
    </source>
</evidence>
<proteinExistence type="predicted"/>
<dbReference type="SUPFAM" id="SSF48498">
    <property type="entry name" value="Tetracyclin repressor-like, C-terminal domain"/>
    <property type="match status" value="1"/>
</dbReference>
<feature type="domain" description="HTH tetR-type" evidence="6">
    <location>
        <begin position="21"/>
        <end position="81"/>
    </location>
</feature>
<evidence type="ECO:0000259" key="6">
    <source>
        <dbReference type="PROSITE" id="PS50977"/>
    </source>
</evidence>
<reference evidence="7 8" key="1">
    <citation type="submission" date="2020-06" db="EMBL/GenBank/DDBJ databases">
        <title>Genome mining for natural products.</title>
        <authorList>
            <person name="Zhang B."/>
            <person name="Shi J."/>
            <person name="Ge H."/>
        </authorList>
    </citation>
    <scope>NUCLEOTIDE SEQUENCE [LARGE SCALE GENOMIC DNA]</scope>
    <source>
        <strain evidence="7 8">NA00687</strain>
    </source>
</reference>
<evidence type="ECO:0000256" key="2">
    <source>
        <dbReference type="ARBA" id="ARBA00023125"/>
    </source>
</evidence>
<dbReference type="SUPFAM" id="SSF46689">
    <property type="entry name" value="Homeodomain-like"/>
    <property type="match status" value="1"/>
</dbReference>
<organism evidence="7 8">
    <name type="scientific">Streptomyces buecherae</name>
    <dbReference type="NCBI Taxonomy" id="2763006"/>
    <lineage>
        <taxon>Bacteria</taxon>
        <taxon>Bacillati</taxon>
        <taxon>Actinomycetota</taxon>
        <taxon>Actinomycetes</taxon>
        <taxon>Kitasatosporales</taxon>
        <taxon>Streptomycetaceae</taxon>
        <taxon>Streptomyces</taxon>
    </lineage>
</organism>
<dbReference type="GO" id="GO:0000976">
    <property type="term" value="F:transcription cis-regulatory region binding"/>
    <property type="evidence" value="ECO:0007669"/>
    <property type="project" value="TreeGrafter"/>
</dbReference>
<dbReference type="GO" id="GO:0045892">
    <property type="term" value="P:negative regulation of DNA-templated transcription"/>
    <property type="evidence" value="ECO:0007669"/>
    <property type="project" value="UniProtKB-ARBA"/>
</dbReference>
<keyword evidence="3" id="KW-0804">Transcription</keyword>
<dbReference type="InterPro" id="IPR036271">
    <property type="entry name" value="Tet_transcr_reg_TetR-rel_C_sf"/>
</dbReference>
<dbReference type="PANTHER" id="PTHR30055">
    <property type="entry name" value="HTH-TYPE TRANSCRIPTIONAL REGULATOR RUTR"/>
    <property type="match status" value="1"/>
</dbReference>
<keyword evidence="2 4" id="KW-0238">DNA-binding</keyword>
<evidence type="ECO:0000313" key="8">
    <source>
        <dbReference type="Proteomes" id="UP000509303"/>
    </source>
</evidence>
<dbReference type="PANTHER" id="PTHR30055:SF146">
    <property type="entry name" value="HTH-TYPE TRANSCRIPTIONAL DUAL REGULATOR CECR"/>
    <property type="match status" value="1"/>
</dbReference>
<feature type="DNA-binding region" description="H-T-H motif" evidence="4">
    <location>
        <begin position="44"/>
        <end position="63"/>
    </location>
</feature>
<evidence type="ECO:0000256" key="4">
    <source>
        <dbReference type="PROSITE-ProRule" id="PRU00335"/>
    </source>
</evidence>
<dbReference type="GO" id="GO:0003700">
    <property type="term" value="F:DNA-binding transcription factor activity"/>
    <property type="evidence" value="ECO:0007669"/>
    <property type="project" value="TreeGrafter"/>
</dbReference>
<dbReference type="FunFam" id="1.10.10.60:FF:000141">
    <property type="entry name" value="TetR family transcriptional regulator"/>
    <property type="match status" value="1"/>
</dbReference>
<dbReference type="InterPro" id="IPR009057">
    <property type="entry name" value="Homeodomain-like_sf"/>
</dbReference>
<dbReference type="InterPro" id="IPR001647">
    <property type="entry name" value="HTH_TetR"/>
</dbReference>
<dbReference type="PRINTS" id="PR00455">
    <property type="entry name" value="HTHTETR"/>
</dbReference>
<dbReference type="Pfam" id="PF00440">
    <property type="entry name" value="TetR_N"/>
    <property type="match status" value="1"/>
</dbReference>
<name>A0A7H8NJZ2_9ACTN</name>
<dbReference type="InterPro" id="IPR050109">
    <property type="entry name" value="HTH-type_TetR-like_transc_reg"/>
</dbReference>
<keyword evidence="1" id="KW-0805">Transcription regulation</keyword>
<accession>A0A7H8NJZ2</accession>
<sequence length="243" mass="25323">MHGPREGRRGGAVGRPAGRLAAKREAILQAAVAIFLREGYDRASVDAIAEEAGVSKQTIYNHFGGKERLFLAAVEGERNRVATRFASPPPTAPAGVRAGAEPPGGSPSGEGPAPGGARPAPGDARAALAAYGRQVLAVLLEERASALRRLIIAEAGRYPSLRPACAHGEPESLVTAGADLLRRRTETGELVVPDPTGAARQLVALLVQRGLHASTYGTQPLAEEEATALCDEAAELFVRAYRA</sequence>
<dbReference type="PROSITE" id="PS50977">
    <property type="entry name" value="HTH_TETR_2"/>
    <property type="match status" value="1"/>
</dbReference>